<evidence type="ECO:0000259" key="6">
    <source>
        <dbReference type="PROSITE" id="PS51764"/>
    </source>
</evidence>
<comment type="similarity">
    <text evidence="1 4">Belongs to the glycosyl hydrolase 26 family.</text>
</comment>
<feature type="active site" description="Nucleophile" evidence="4">
    <location>
        <position position="316"/>
    </location>
</feature>
<keyword evidence="8" id="KW-1185">Reference proteome</keyword>
<dbReference type="PANTHER" id="PTHR40079:SF4">
    <property type="entry name" value="GH26 DOMAIN-CONTAINING PROTEIN-RELATED"/>
    <property type="match status" value="1"/>
</dbReference>
<reference evidence="7 8" key="1">
    <citation type="submission" date="2021-05" db="EMBL/GenBank/DDBJ databases">
        <title>Complete genome of Nocardioides aquaticus KCTC 9944T isolated from meromictic and hypersaline Ekho Lake, Antarctica.</title>
        <authorList>
            <person name="Hwang K."/>
            <person name="Kim K.M."/>
            <person name="Choe H."/>
        </authorList>
    </citation>
    <scope>NUCLEOTIDE SEQUENCE [LARGE SCALE GENOMIC DNA]</scope>
    <source>
        <strain evidence="7 8">KCTC 9944</strain>
    </source>
</reference>
<evidence type="ECO:0000256" key="2">
    <source>
        <dbReference type="ARBA" id="ARBA00022801"/>
    </source>
</evidence>
<dbReference type="Proteomes" id="UP000679307">
    <property type="component" value="Chromosome"/>
</dbReference>
<accession>A0ABX8EFP8</accession>
<evidence type="ECO:0000256" key="3">
    <source>
        <dbReference type="ARBA" id="ARBA00023295"/>
    </source>
</evidence>
<keyword evidence="5" id="KW-0472">Membrane</keyword>
<dbReference type="InterPro" id="IPR017853">
    <property type="entry name" value="GH"/>
</dbReference>
<dbReference type="Gene3D" id="3.20.20.80">
    <property type="entry name" value="Glycosidases"/>
    <property type="match status" value="1"/>
</dbReference>
<keyword evidence="5" id="KW-1133">Transmembrane helix</keyword>
<dbReference type="InterPro" id="IPR022790">
    <property type="entry name" value="GH26_dom"/>
</dbReference>
<name>A0ABX8EFP8_9ACTN</name>
<dbReference type="RefSeq" id="WP_214058047.1">
    <property type="nucleotide sequence ID" value="NZ_BAAAHS010000002.1"/>
</dbReference>
<gene>
    <name evidence="7" type="primary">celH_2</name>
    <name evidence="7" type="ORF">ENKNEFLB_00843</name>
</gene>
<dbReference type="EC" id="3.2.1.4" evidence="7"/>
<organism evidence="7 8">
    <name type="scientific">Nocardioides aquaticus</name>
    <dbReference type="NCBI Taxonomy" id="160826"/>
    <lineage>
        <taxon>Bacteria</taxon>
        <taxon>Bacillati</taxon>
        <taxon>Actinomycetota</taxon>
        <taxon>Actinomycetes</taxon>
        <taxon>Propionibacteriales</taxon>
        <taxon>Nocardioidaceae</taxon>
        <taxon>Nocardioides</taxon>
    </lineage>
</organism>
<dbReference type="Pfam" id="PF02156">
    <property type="entry name" value="Glyco_hydro_26"/>
    <property type="match status" value="1"/>
</dbReference>
<evidence type="ECO:0000313" key="7">
    <source>
        <dbReference type="EMBL" id="QVT78466.1"/>
    </source>
</evidence>
<dbReference type="InterPro" id="IPR000805">
    <property type="entry name" value="Glyco_hydro_26"/>
</dbReference>
<dbReference type="PROSITE" id="PS51764">
    <property type="entry name" value="GH26"/>
    <property type="match status" value="1"/>
</dbReference>
<dbReference type="EMBL" id="CP075371">
    <property type="protein sequence ID" value="QVT78466.1"/>
    <property type="molecule type" value="Genomic_DNA"/>
</dbReference>
<keyword evidence="2 4" id="KW-0378">Hydrolase</keyword>
<feature type="transmembrane region" description="Helical" evidence="5">
    <location>
        <begin position="12"/>
        <end position="32"/>
    </location>
</feature>
<evidence type="ECO:0000256" key="5">
    <source>
        <dbReference type="SAM" id="Phobius"/>
    </source>
</evidence>
<keyword evidence="5" id="KW-0812">Transmembrane</keyword>
<evidence type="ECO:0000256" key="1">
    <source>
        <dbReference type="ARBA" id="ARBA00007754"/>
    </source>
</evidence>
<dbReference type="GO" id="GO:0008810">
    <property type="term" value="F:cellulase activity"/>
    <property type="evidence" value="ECO:0007669"/>
    <property type="project" value="UniProtKB-EC"/>
</dbReference>
<dbReference type="PANTHER" id="PTHR40079">
    <property type="entry name" value="MANNAN ENDO-1,4-BETA-MANNOSIDASE E-RELATED"/>
    <property type="match status" value="1"/>
</dbReference>
<protein>
    <submittedName>
        <fullName evidence="7">Endoglucanase H</fullName>
        <ecNumber evidence="7">3.2.1.4</ecNumber>
    </submittedName>
</protein>
<dbReference type="SUPFAM" id="SSF51445">
    <property type="entry name" value="(Trans)glycosidases"/>
    <property type="match status" value="1"/>
</dbReference>
<feature type="domain" description="GH26" evidence="6">
    <location>
        <begin position="3"/>
        <end position="379"/>
    </location>
</feature>
<evidence type="ECO:0000313" key="8">
    <source>
        <dbReference type="Proteomes" id="UP000679307"/>
    </source>
</evidence>
<proteinExistence type="inferred from homology"/>
<feature type="active site" description="Proton donor" evidence="4">
    <location>
        <position position="165"/>
    </location>
</feature>
<sequence length="399" mass="42574">MSRAARTIPPWLLPAVAFVVVVSLVTALSLYLGSDDGSADGSAADDAAASLPPATAADVAPPDSGALVGVSLDGAQESLADYADRLGRTPAVMVTFAELPFGETDLTTVDGAVTQAREAGSSVLLTLEPLDGLDAVDDAVIDDLVARLRAWNDSGVGVFVRFAHEMNGSWYAWGQQPEAYVATFRRVAAAVHAGAPASSMMWAPSYAGGYPFDGGEWSADRADQRVLDTDGDGRLTERDDGYAPYWPGDDAVDWVGMSLYHWGQVYPWGENELPSAGKLVDQLRGDYAVPGTQEQVVPDFYAAYAVGHGNPVSITETAALYVPGGPGPSERAVKEAWWSQVWDPALVEELPGIKMVNWFEWDKDEPETGGRIDWTVTRDADLAAAYADALPAWARFGDR</sequence>
<evidence type="ECO:0000256" key="4">
    <source>
        <dbReference type="PROSITE-ProRule" id="PRU01100"/>
    </source>
</evidence>
<keyword evidence="3 4" id="KW-0326">Glycosidase</keyword>